<reference evidence="4" key="1">
    <citation type="journal article" date="2019" name="Int. J. Syst. Evol. Microbiol.">
        <title>The Global Catalogue of Microorganisms (GCM) 10K type strain sequencing project: providing services to taxonomists for standard genome sequencing and annotation.</title>
        <authorList>
            <consortium name="The Broad Institute Genomics Platform"/>
            <consortium name="The Broad Institute Genome Sequencing Center for Infectious Disease"/>
            <person name="Wu L."/>
            <person name="Ma J."/>
        </authorList>
    </citation>
    <scope>NUCLEOTIDE SEQUENCE [LARGE SCALE GENOMIC DNA]</scope>
    <source>
        <strain evidence="4">CGMCC 1.15931</strain>
    </source>
</reference>
<feature type="compositionally biased region" description="Pro residues" evidence="1">
    <location>
        <begin position="78"/>
        <end position="91"/>
    </location>
</feature>
<evidence type="ECO:0000259" key="2">
    <source>
        <dbReference type="Pfam" id="PF01541"/>
    </source>
</evidence>
<accession>A0ABQ1L0N3</accession>
<dbReference type="Pfam" id="PF01541">
    <property type="entry name" value="GIY-YIG"/>
    <property type="match status" value="1"/>
</dbReference>
<evidence type="ECO:0000313" key="4">
    <source>
        <dbReference type="Proteomes" id="UP000622638"/>
    </source>
</evidence>
<name>A0ABQ1L0N3_9BURK</name>
<protein>
    <recommendedName>
        <fullName evidence="2">GIY-YIG domain-containing protein</fullName>
    </recommendedName>
</protein>
<proteinExistence type="predicted"/>
<keyword evidence="4" id="KW-1185">Reference proteome</keyword>
<sequence length="288" mass="31361">MNDEYGSFETLELGGMQDEEEWAGEYEADGEMEEERGRSAGRGMGGGRGAGRGPARGGAGRRLPLQTGRGGGGAQPRPGRPPSPRPRPPRGPYWGPVYGGWPYGVMVSDPGPYVAPAHDDPWRTPPGQDGSFEPVDFPLQDGDDDGADELQGEVQQEIPAKVKQAIASLSVKLDFEDAGTLAAVRKAGKLTGAAIYIIAFRKNGQQRAYVGETKDIQKRIRKHMLCGAVLGVSLRNYRIYVAQPKVDPATRRRLEKAINVYMRRPENAGVVTNQRSELEMEVMGPDWT</sequence>
<organism evidence="3 4">
    <name type="scientific">Pseudoduganella buxea</name>
    <dbReference type="NCBI Taxonomy" id="1949069"/>
    <lineage>
        <taxon>Bacteria</taxon>
        <taxon>Pseudomonadati</taxon>
        <taxon>Pseudomonadota</taxon>
        <taxon>Betaproteobacteria</taxon>
        <taxon>Burkholderiales</taxon>
        <taxon>Oxalobacteraceae</taxon>
        <taxon>Telluria group</taxon>
        <taxon>Pseudoduganella</taxon>
    </lineage>
</organism>
<evidence type="ECO:0000313" key="3">
    <source>
        <dbReference type="EMBL" id="GGC11556.1"/>
    </source>
</evidence>
<dbReference type="EMBL" id="BMKG01000015">
    <property type="protein sequence ID" value="GGC11556.1"/>
    <property type="molecule type" value="Genomic_DNA"/>
</dbReference>
<dbReference type="RefSeq" id="WP_188916017.1">
    <property type="nucleotide sequence ID" value="NZ_BMKG01000015.1"/>
</dbReference>
<dbReference type="Proteomes" id="UP000622638">
    <property type="component" value="Unassembled WGS sequence"/>
</dbReference>
<comment type="caution">
    <text evidence="3">The sequence shown here is derived from an EMBL/GenBank/DDBJ whole genome shotgun (WGS) entry which is preliminary data.</text>
</comment>
<feature type="compositionally biased region" description="Gly residues" evidence="1">
    <location>
        <begin position="40"/>
        <end position="60"/>
    </location>
</feature>
<feature type="region of interest" description="Disordered" evidence="1">
    <location>
        <begin position="1"/>
        <end position="91"/>
    </location>
</feature>
<feature type="region of interest" description="Disordered" evidence="1">
    <location>
        <begin position="116"/>
        <end position="148"/>
    </location>
</feature>
<feature type="domain" description="GIY-YIG" evidence="2">
    <location>
        <begin position="195"/>
        <end position="226"/>
    </location>
</feature>
<gene>
    <name evidence="3" type="ORF">GCM10011572_36200</name>
</gene>
<dbReference type="InterPro" id="IPR000305">
    <property type="entry name" value="GIY-YIG_endonuc"/>
</dbReference>
<evidence type="ECO:0000256" key="1">
    <source>
        <dbReference type="SAM" id="MobiDB-lite"/>
    </source>
</evidence>
<feature type="compositionally biased region" description="Acidic residues" evidence="1">
    <location>
        <begin position="17"/>
        <end position="34"/>
    </location>
</feature>
<dbReference type="CDD" id="cd00719">
    <property type="entry name" value="GIY-YIG_SF"/>
    <property type="match status" value="1"/>
</dbReference>